<dbReference type="Gene3D" id="3.40.50.2300">
    <property type="match status" value="1"/>
</dbReference>
<accession>A0A1G9GF01</accession>
<dbReference type="SUPFAM" id="SSF109604">
    <property type="entry name" value="HD-domain/PDEase-like"/>
    <property type="match status" value="1"/>
</dbReference>
<evidence type="ECO:0000256" key="1">
    <source>
        <dbReference type="PROSITE-ProRule" id="PRU00169"/>
    </source>
</evidence>
<dbReference type="InterPro" id="IPR001789">
    <property type="entry name" value="Sig_transdc_resp-reg_receiver"/>
</dbReference>
<dbReference type="CDD" id="cd00156">
    <property type="entry name" value="REC"/>
    <property type="match status" value="1"/>
</dbReference>
<gene>
    <name evidence="4" type="ORF">SAMN05216186_1136</name>
</gene>
<dbReference type="PANTHER" id="PTHR33525:SF3">
    <property type="entry name" value="RIBONUCLEASE Y"/>
    <property type="match status" value="1"/>
</dbReference>
<proteinExistence type="predicted"/>
<dbReference type="GO" id="GO:0000160">
    <property type="term" value="P:phosphorelay signal transduction system"/>
    <property type="evidence" value="ECO:0007669"/>
    <property type="project" value="InterPro"/>
</dbReference>
<dbReference type="PANTHER" id="PTHR33525">
    <property type="match status" value="1"/>
</dbReference>
<evidence type="ECO:0000259" key="2">
    <source>
        <dbReference type="PROSITE" id="PS50110"/>
    </source>
</evidence>
<evidence type="ECO:0000259" key="3">
    <source>
        <dbReference type="PROSITE" id="PS51833"/>
    </source>
</evidence>
<dbReference type="PROSITE" id="PS51833">
    <property type="entry name" value="HDOD"/>
    <property type="match status" value="1"/>
</dbReference>
<dbReference type="STRING" id="137658.SAMN05216186_1136"/>
<dbReference type="Pfam" id="PF08668">
    <property type="entry name" value="HDOD"/>
    <property type="match status" value="1"/>
</dbReference>
<feature type="modified residue" description="4-aspartylphosphate" evidence="1">
    <location>
        <position position="58"/>
    </location>
</feature>
<dbReference type="AlphaFoldDB" id="A0A1G9GF01"/>
<dbReference type="PROSITE" id="PS50110">
    <property type="entry name" value="RESPONSE_REGULATORY"/>
    <property type="match status" value="1"/>
</dbReference>
<dbReference type="SMART" id="SM00448">
    <property type="entry name" value="REC"/>
    <property type="match status" value="1"/>
</dbReference>
<evidence type="ECO:0000313" key="5">
    <source>
        <dbReference type="Proteomes" id="UP000198706"/>
    </source>
</evidence>
<dbReference type="Proteomes" id="UP000198706">
    <property type="component" value="Unassembled WGS sequence"/>
</dbReference>
<keyword evidence="5" id="KW-1185">Reference proteome</keyword>
<dbReference type="SUPFAM" id="SSF52172">
    <property type="entry name" value="CheY-like"/>
    <property type="match status" value="1"/>
</dbReference>
<dbReference type="InterPro" id="IPR052340">
    <property type="entry name" value="RNase_Y/CdgJ"/>
</dbReference>
<dbReference type="EMBL" id="FNFD01000013">
    <property type="protein sequence ID" value="SDK99135.1"/>
    <property type="molecule type" value="Genomic_DNA"/>
</dbReference>
<protein>
    <submittedName>
        <fullName evidence="4">HD-like signal output (HDOD) domain, no enzymatic activity</fullName>
    </submittedName>
</protein>
<dbReference type="RefSeq" id="WP_084339283.1">
    <property type="nucleotide sequence ID" value="NZ_FNFD01000013.1"/>
</dbReference>
<organism evidence="4 5">
    <name type="scientific">Pseudomonas indica</name>
    <dbReference type="NCBI Taxonomy" id="137658"/>
    <lineage>
        <taxon>Bacteria</taxon>
        <taxon>Pseudomonadati</taxon>
        <taxon>Pseudomonadota</taxon>
        <taxon>Gammaproteobacteria</taxon>
        <taxon>Pseudomonadales</taxon>
        <taxon>Pseudomonadaceae</taxon>
        <taxon>Pseudomonas</taxon>
    </lineage>
</organism>
<reference evidence="4 5" key="1">
    <citation type="submission" date="2016-10" db="EMBL/GenBank/DDBJ databases">
        <authorList>
            <person name="de Groot N.N."/>
        </authorList>
    </citation>
    <scope>NUCLEOTIDE SEQUENCE [LARGE SCALE GENOMIC DNA]</scope>
    <source>
        <strain evidence="4 5">JCM 21544</strain>
    </source>
</reference>
<keyword evidence="1" id="KW-0597">Phosphoprotein</keyword>
<dbReference type="InterPro" id="IPR011006">
    <property type="entry name" value="CheY-like_superfamily"/>
</dbReference>
<dbReference type="Pfam" id="PF00072">
    <property type="entry name" value="Response_reg"/>
    <property type="match status" value="1"/>
</dbReference>
<dbReference type="InterPro" id="IPR013976">
    <property type="entry name" value="HDOD"/>
</dbReference>
<dbReference type="Gene3D" id="1.10.3210.10">
    <property type="entry name" value="Hypothetical protein af1432"/>
    <property type="match status" value="1"/>
</dbReference>
<sequence length="395" mass="42374">MSVPAPYVLIVEAEAVTADLLQRMVREVRTDAEVVAMADGKAALVACEQRLPDLVIADGELPGLPGLELLRALRGQPRAVGLPFVLMSARLDAASVRAALPLAPSAYLARPLDPAKLRQRLHGLLGTATDTVAKRSLNDYLDSVRLQGQGAPLLGEVRVAVGQYLQASEKSLSELNDAFARDPQITARLIAVANSAGQHRGAPCQTLMQALPHLGVTRALNLVLNLSLQRSASLRDERLAERAGKAWARAQQSAELAHWLAGELALDAEVCYTAGLLHNLGDLALLRSLQDWRNSGGGLSDAEIDRAMAQHASGFGSALRVQWRLPIGLRELVSAFYGLGQKAFSREALVLNLTGQLMNLPPDKAPLALLEARAARLLRLKADLLERLPADLFAS</sequence>
<evidence type="ECO:0000313" key="4">
    <source>
        <dbReference type="EMBL" id="SDK99135.1"/>
    </source>
</evidence>
<feature type="domain" description="HDOD" evidence="3">
    <location>
        <begin position="151"/>
        <end position="339"/>
    </location>
</feature>
<name>A0A1G9GF01_9PSED</name>
<feature type="domain" description="Response regulatory" evidence="2">
    <location>
        <begin position="7"/>
        <end position="125"/>
    </location>
</feature>